<dbReference type="Pfam" id="PF08241">
    <property type="entry name" value="Methyltransf_11"/>
    <property type="match status" value="1"/>
</dbReference>
<accession>A0ABR9DG52</accession>
<gene>
    <name evidence="2" type="ORF">EBB_16265</name>
</gene>
<dbReference type="PANTHER" id="PTHR43667:SF2">
    <property type="entry name" value="FATTY ACID C-METHYL TRANSFERASE"/>
    <property type="match status" value="1"/>
</dbReference>
<dbReference type="InterPro" id="IPR029063">
    <property type="entry name" value="SAM-dependent_MTases_sf"/>
</dbReference>
<sequence>MPADELRWELEATQWLNKLENPTIATIHLRRRHREKIESAARGAGLSNVTMDFLTSILADQARWGWHRIGSSLAEYSGNPSGFSHAQRFPGVTPLEKAQFWNSCPDAKLAEASVDKLIEQLDLAAGATILELGSGFGRVATRMAEHGFQVTGVEPDPTSVAMASELAVLKSVTPKFVSLDALEYLDTTEHSFDALVSVGCFFAGAALPAKPDDVVTLFDRIARVVRPGGRILIADCWQFDCCVRGWFGGQSVDDVFVRQFWEEEENRTFLLKEWRYIPSELKFYFRTVKLSPSCEPEGFSHMDWIWRVKEIEGAMSLAGLSLINVWGTRDWGATEIFPELTEGSWVSLLATRPR</sequence>
<dbReference type="SUPFAM" id="SSF53335">
    <property type="entry name" value="S-adenosyl-L-methionine-dependent methyltransferases"/>
    <property type="match status" value="1"/>
</dbReference>
<dbReference type="GO" id="GO:0008168">
    <property type="term" value="F:methyltransferase activity"/>
    <property type="evidence" value="ECO:0007669"/>
    <property type="project" value="UniProtKB-KW"/>
</dbReference>
<proteinExistence type="predicted"/>
<evidence type="ECO:0000313" key="3">
    <source>
        <dbReference type="Proteomes" id="UP000641152"/>
    </source>
</evidence>
<keyword evidence="3" id="KW-1185">Reference proteome</keyword>
<protein>
    <submittedName>
        <fullName evidence="2">Class I SAM-dependent methyltransferase</fullName>
    </submittedName>
</protein>
<name>A0ABR9DG52_9GAMM</name>
<dbReference type="GO" id="GO:0032259">
    <property type="term" value="P:methylation"/>
    <property type="evidence" value="ECO:0007669"/>
    <property type="project" value="UniProtKB-KW"/>
</dbReference>
<evidence type="ECO:0000259" key="1">
    <source>
        <dbReference type="Pfam" id="PF08241"/>
    </source>
</evidence>
<keyword evidence="2" id="KW-0489">Methyltransferase</keyword>
<comment type="caution">
    <text evidence="2">The sequence shown here is derived from an EMBL/GenBank/DDBJ whole genome shotgun (WGS) entry which is preliminary data.</text>
</comment>
<organism evidence="2 3">
    <name type="scientific">Methylomonas fluvii</name>
    <dbReference type="NCBI Taxonomy" id="1854564"/>
    <lineage>
        <taxon>Bacteria</taxon>
        <taxon>Pseudomonadati</taxon>
        <taxon>Pseudomonadota</taxon>
        <taxon>Gammaproteobacteria</taxon>
        <taxon>Methylococcales</taxon>
        <taxon>Methylococcaceae</taxon>
        <taxon>Methylomonas</taxon>
    </lineage>
</organism>
<dbReference type="InterPro" id="IPR050723">
    <property type="entry name" value="CFA/CMAS"/>
</dbReference>
<dbReference type="InterPro" id="IPR013216">
    <property type="entry name" value="Methyltransf_11"/>
</dbReference>
<reference evidence="2 3" key="1">
    <citation type="submission" date="2020-09" db="EMBL/GenBank/DDBJ databases">
        <title>Methylomonas albis sp. nov. and Methylomonas fluvii sp. nov.: Two cold-adapted methanotrophs from the River Elbe and an amended description of Methylovulum psychrotolerans strain Eb1.</title>
        <authorList>
            <person name="Bussmann I.K."/>
            <person name="Klings K.-W."/>
            <person name="Warnstedt J."/>
            <person name="Hoppert M."/>
            <person name="Saborowski A."/>
            <person name="Horn F."/>
            <person name="Liebner S."/>
        </authorList>
    </citation>
    <scope>NUCLEOTIDE SEQUENCE [LARGE SCALE GENOMIC DNA]</scope>
    <source>
        <strain evidence="2 3">EbB</strain>
    </source>
</reference>
<dbReference type="Gene3D" id="3.40.50.150">
    <property type="entry name" value="Vaccinia Virus protein VP39"/>
    <property type="match status" value="1"/>
</dbReference>
<evidence type="ECO:0000313" key="2">
    <source>
        <dbReference type="EMBL" id="MBD9362042.1"/>
    </source>
</evidence>
<feature type="domain" description="Methyltransferase type 11" evidence="1">
    <location>
        <begin position="130"/>
        <end position="233"/>
    </location>
</feature>
<dbReference type="RefSeq" id="WP_192394784.1">
    <property type="nucleotide sequence ID" value="NZ_CAJHIU010000002.1"/>
</dbReference>
<dbReference type="Proteomes" id="UP000641152">
    <property type="component" value="Unassembled WGS sequence"/>
</dbReference>
<keyword evidence="2" id="KW-0808">Transferase</keyword>
<dbReference type="CDD" id="cd02440">
    <property type="entry name" value="AdoMet_MTases"/>
    <property type="match status" value="1"/>
</dbReference>
<dbReference type="EMBL" id="JACXST010000002">
    <property type="protein sequence ID" value="MBD9362042.1"/>
    <property type="molecule type" value="Genomic_DNA"/>
</dbReference>
<dbReference type="PANTHER" id="PTHR43667">
    <property type="entry name" value="CYCLOPROPANE-FATTY-ACYL-PHOSPHOLIPID SYNTHASE"/>
    <property type="match status" value="1"/>
</dbReference>